<evidence type="ECO:0000313" key="3">
    <source>
        <dbReference type="Proteomes" id="UP001642409"/>
    </source>
</evidence>
<dbReference type="EMBL" id="CATOUU010000634">
    <property type="protein sequence ID" value="CAI9936201.1"/>
    <property type="molecule type" value="Genomic_DNA"/>
</dbReference>
<dbReference type="AlphaFoldDB" id="A0AA86PE22"/>
<sequence>MWKSPEQPCSDVPGVSGNEIYLATIYKSKKHLLSRIGVQSFPRPTVMVKAIISKILTNQQSTQISCNNKSSILACTTSISELCGSYQNSPAVTFQVFLEMKYILQQYIKVVIYSNLMQQQIEYIGVHYIHLGIMWKLLEQPCSDVPGVPGNEIYLATIYKSKKQYLSRIGVQSFPRPTAMVKAIISKILTNHQSTQISCNNKSSILACTTSISELCGSYQNSSAVTFQVFLEMKYILQQYIKVKNNICLGLVSNPSRGLLSW</sequence>
<proteinExistence type="predicted"/>
<gene>
    <name evidence="1" type="ORF">HINF_LOCUS23846</name>
    <name evidence="2" type="ORF">HINF_LOCUS57441</name>
</gene>
<name>A0AA86PE22_9EUKA</name>
<comment type="caution">
    <text evidence="1">The sequence shown here is derived from an EMBL/GenBank/DDBJ whole genome shotgun (WGS) entry which is preliminary data.</text>
</comment>
<dbReference type="EMBL" id="CAXDID020000317">
    <property type="protein sequence ID" value="CAL6075927.1"/>
    <property type="molecule type" value="Genomic_DNA"/>
</dbReference>
<evidence type="ECO:0000313" key="2">
    <source>
        <dbReference type="EMBL" id="CAL6075927.1"/>
    </source>
</evidence>
<dbReference type="Proteomes" id="UP001642409">
    <property type="component" value="Unassembled WGS sequence"/>
</dbReference>
<organism evidence="1">
    <name type="scientific">Hexamita inflata</name>
    <dbReference type="NCBI Taxonomy" id="28002"/>
    <lineage>
        <taxon>Eukaryota</taxon>
        <taxon>Metamonada</taxon>
        <taxon>Diplomonadida</taxon>
        <taxon>Hexamitidae</taxon>
        <taxon>Hexamitinae</taxon>
        <taxon>Hexamita</taxon>
    </lineage>
</organism>
<protein>
    <submittedName>
        <fullName evidence="2">Hypothetical_protein</fullName>
    </submittedName>
</protein>
<reference evidence="2 3" key="2">
    <citation type="submission" date="2024-07" db="EMBL/GenBank/DDBJ databases">
        <authorList>
            <person name="Akdeniz Z."/>
        </authorList>
    </citation>
    <scope>NUCLEOTIDE SEQUENCE [LARGE SCALE GENOMIC DNA]</scope>
</reference>
<evidence type="ECO:0000313" key="1">
    <source>
        <dbReference type="EMBL" id="CAI9936201.1"/>
    </source>
</evidence>
<keyword evidence="3" id="KW-1185">Reference proteome</keyword>
<accession>A0AA86PE22</accession>
<reference evidence="1" key="1">
    <citation type="submission" date="2023-06" db="EMBL/GenBank/DDBJ databases">
        <authorList>
            <person name="Kurt Z."/>
        </authorList>
    </citation>
    <scope>NUCLEOTIDE SEQUENCE</scope>
</reference>